<organism evidence="1 2">
    <name type="scientific">Vararia minispora EC-137</name>
    <dbReference type="NCBI Taxonomy" id="1314806"/>
    <lineage>
        <taxon>Eukaryota</taxon>
        <taxon>Fungi</taxon>
        <taxon>Dikarya</taxon>
        <taxon>Basidiomycota</taxon>
        <taxon>Agaricomycotina</taxon>
        <taxon>Agaricomycetes</taxon>
        <taxon>Russulales</taxon>
        <taxon>Lachnocladiaceae</taxon>
        <taxon>Vararia</taxon>
    </lineage>
</organism>
<protein>
    <submittedName>
        <fullName evidence="1">Uncharacterized protein</fullName>
    </submittedName>
</protein>
<reference evidence="1" key="2">
    <citation type="journal article" date="2022" name="New Phytol.">
        <title>Evolutionary transition to the ectomycorrhizal habit in the genomes of a hyperdiverse lineage of mushroom-forming fungi.</title>
        <authorList>
            <person name="Looney B."/>
            <person name="Miyauchi S."/>
            <person name="Morin E."/>
            <person name="Drula E."/>
            <person name="Courty P.E."/>
            <person name="Kohler A."/>
            <person name="Kuo A."/>
            <person name="LaButti K."/>
            <person name="Pangilinan J."/>
            <person name="Lipzen A."/>
            <person name="Riley R."/>
            <person name="Andreopoulos W."/>
            <person name="He G."/>
            <person name="Johnson J."/>
            <person name="Nolan M."/>
            <person name="Tritt A."/>
            <person name="Barry K.W."/>
            <person name="Grigoriev I.V."/>
            <person name="Nagy L.G."/>
            <person name="Hibbett D."/>
            <person name="Henrissat B."/>
            <person name="Matheny P.B."/>
            <person name="Labbe J."/>
            <person name="Martin F.M."/>
        </authorList>
    </citation>
    <scope>NUCLEOTIDE SEQUENCE</scope>
    <source>
        <strain evidence="1">EC-137</strain>
    </source>
</reference>
<sequence>MNTLFSLAGRVTLITGGGSGIGSYTAHAFAQAGCTRVYIAGRRFPALAQTAAAYPEVIVPIQGDVSTKAGCLAIARVFEEAECARLGGDGAQVLLDVLVNNAGVVCDEGSWEAGASAEAVSTALLQASDEDWAQTFAINASAIQWMSAALLPHLARSGALSPGHASIINNTSAVILTPRWPVHVYTASKAAAESLTQNLANKVTPLGVRVNSIAFGPLPSELNDPKDPNSTISRVAERLPVGRVGNEEDAAGAAVYLASRATSFVTGACLKVRKVDGGFEYIA</sequence>
<evidence type="ECO:0000313" key="2">
    <source>
        <dbReference type="Proteomes" id="UP000814128"/>
    </source>
</evidence>
<dbReference type="EMBL" id="MU273716">
    <property type="protein sequence ID" value="KAI0028872.1"/>
    <property type="molecule type" value="Genomic_DNA"/>
</dbReference>
<proteinExistence type="predicted"/>
<accession>A0ACB8QAV5</accession>
<comment type="caution">
    <text evidence="1">The sequence shown here is derived from an EMBL/GenBank/DDBJ whole genome shotgun (WGS) entry which is preliminary data.</text>
</comment>
<dbReference type="Proteomes" id="UP000814128">
    <property type="component" value="Unassembled WGS sequence"/>
</dbReference>
<name>A0ACB8QAV5_9AGAM</name>
<reference evidence="1" key="1">
    <citation type="submission" date="2021-02" db="EMBL/GenBank/DDBJ databases">
        <authorList>
            <consortium name="DOE Joint Genome Institute"/>
            <person name="Ahrendt S."/>
            <person name="Looney B.P."/>
            <person name="Miyauchi S."/>
            <person name="Morin E."/>
            <person name="Drula E."/>
            <person name="Courty P.E."/>
            <person name="Chicoki N."/>
            <person name="Fauchery L."/>
            <person name="Kohler A."/>
            <person name="Kuo A."/>
            <person name="Labutti K."/>
            <person name="Pangilinan J."/>
            <person name="Lipzen A."/>
            <person name="Riley R."/>
            <person name="Andreopoulos W."/>
            <person name="He G."/>
            <person name="Johnson J."/>
            <person name="Barry K.W."/>
            <person name="Grigoriev I.V."/>
            <person name="Nagy L."/>
            <person name="Hibbett D."/>
            <person name="Henrissat B."/>
            <person name="Matheny P.B."/>
            <person name="Labbe J."/>
            <person name="Martin F."/>
        </authorList>
    </citation>
    <scope>NUCLEOTIDE SEQUENCE</scope>
    <source>
        <strain evidence="1">EC-137</strain>
    </source>
</reference>
<evidence type="ECO:0000313" key="1">
    <source>
        <dbReference type="EMBL" id="KAI0028872.1"/>
    </source>
</evidence>
<keyword evidence="2" id="KW-1185">Reference proteome</keyword>
<gene>
    <name evidence="1" type="ORF">K488DRAFT_73423</name>
</gene>